<dbReference type="EMBL" id="LJIG01022850">
    <property type="protein sequence ID" value="KRT78394.1"/>
    <property type="molecule type" value="Genomic_DNA"/>
</dbReference>
<dbReference type="Gene3D" id="3.30.160.60">
    <property type="entry name" value="Classic Zinc Finger"/>
    <property type="match status" value="3"/>
</dbReference>
<dbReference type="PANTHER" id="PTHR24388:SF102">
    <property type="entry name" value="ZINC FINGER PROTEIN 407"/>
    <property type="match status" value="1"/>
</dbReference>
<keyword evidence="4 8" id="KW-0863">Zinc-finger</keyword>
<dbReference type="Proteomes" id="UP000051574">
    <property type="component" value="Unassembled WGS sequence"/>
</dbReference>
<accession>A0A0T6ATK0</accession>
<dbReference type="SMART" id="SM00355">
    <property type="entry name" value="ZnF_C2H2"/>
    <property type="match status" value="5"/>
</dbReference>
<evidence type="ECO:0000256" key="3">
    <source>
        <dbReference type="ARBA" id="ARBA00022737"/>
    </source>
</evidence>
<comment type="similarity">
    <text evidence="7">Belongs to the snail C2H2-type zinc-finger protein family.</text>
</comment>
<feature type="non-terminal residue" evidence="10">
    <location>
        <position position="1"/>
    </location>
</feature>
<dbReference type="Pfam" id="PF00096">
    <property type="entry name" value="zf-C2H2"/>
    <property type="match status" value="1"/>
</dbReference>
<proteinExistence type="inferred from homology"/>
<dbReference type="PROSITE" id="PS50157">
    <property type="entry name" value="ZINC_FINGER_C2H2_2"/>
    <property type="match status" value="2"/>
</dbReference>
<evidence type="ECO:0000313" key="11">
    <source>
        <dbReference type="Proteomes" id="UP000051574"/>
    </source>
</evidence>
<comment type="caution">
    <text evidence="10">The sequence shown here is derived from an EMBL/GenBank/DDBJ whole genome shotgun (WGS) entry which is preliminary data.</text>
</comment>
<dbReference type="InterPro" id="IPR013087">
    <property type="entry name" value="Znf_C2H2_type"/>
</dbReference>
<evidence type="ECO:0000256" key="4">
    <source>
        <dbReference type="ARBA" id="ARBA00022771"/>
    </source>
</evidence>
<evidence type="ECO:0000256" key="6">
    <source>
        <dbReference type="ARBA" id="ARBA00023242"/>
    </source>
</evidence>
<dbReference type="FunFam" id="3.30.160.60:FF:000145">
    <property type="entry name" value="Zinc finger protein 574"/>
    <property type="match status" value="1"/>
</dbReference>
<dbReference type="GO" id="GO:0000978">
    <property type="term" value="F:RNA polymerase II cis-regulatory region sequence-specific DNA binding"/>
    <property type="evidence" value="ECO:0007669"/>
    <property type="project" value="TreeGrafter"/>
</dbReference>
<evidence type="ECO:0000256" key="5">
    <source>
        <dbReference type="ARBA" id="ARBA00022833"/>
    </source>
</evidence>
<evidence type="ECO:0000313" key="10">
    <source>
        <dbReference type="EMBL" id="KRT78394.1"/>
    </source>
</evidence>
<evidence type="ECO:0000256" key="8">
    <source>
        <dbReference type="PROSITE-ProRule" id="PRU00042"/>
    </source>
</evidence>
<keyword evidence="11" id="KW-1185">Reference proteome</keyword>
<name>A0A0T6ATK0_9SCAR</name>
<dbReference type="GO" id="GO:0008270">
    <property type="term" value="F:zinc ion binding"/>
    <property type="evidence" value="ECO:0007669"/>
    <property type="project" value="UniProtKB-KW"/>
</dbReference>
<evidence type="ECO:0000259" key="9">
    <source>
        <dbReference type="PROSITE" id="PS50157"/>
    </source>
</evidence>
<keyword evidence="3" id="KW-0677">Repeat</keyword>
<sequence>TGKLCKCPENGCVFAARTPAELKLHYLTHTNAKPFACSHCDYKGKSKQQLERHATIHDNIKKYQCSICQFSSRLASHLKRHMRLHTGAKPFCCPHCKYRCNNLENLRKHVLSTNKHPGKCIYECKFCSGNFQSNFAKDFKVHLVTEHSDMFQTGSEAATYVAGIYEASDDPTFIDAGTDLRDKDSNKEPSMYKMECNEDAVVIPLTTMQNHSTNSTELFTSSVNTSTSGSVQAESKGQDELFPLYIVSKDVVCVENQTDTWNMVGSYDVEESGTLVPFDSDDEKLFGEHFQ</sequence>
<feature type="domain" description="C2H2-type" evidence="9">
    <location>
        <begin position="63"/>
        <end position="90"/>
    </location>
</feature>
<reference evidence="10 11" key="1">
    <citation type="submission" date="2015-09" db="EMBL/GenBank/DDBJ databases">
        <title>Draft genome of the scarab beetle Oryctes borbonicus.</title>
        <authorList>
            <person name="Meyer J.M."/>
            <person name="Markov G.V."/>
            <person name="Baskaran P."/>
            <person name="Herrmann M."/>
            <person name="Sommer R.J."/>
            <person name="Roedelsperger C."/>
        </authorList>
    </citation>
    <scope>NUCLEOTIDE SEQUENCE [LARGE SCALE GENOMIC DNA]</scope>
    <source>
        <strain evidence="10">OB123</strain>
        <tissue evidence="10">Whole animal</tissue>
    </source>
</reference>
<gene>
    <name evidence="10" type="ORF">AMK59_8489</name>
</gene>
<dbReference type="AlphaFoldDB" id="A0A0T6ATK0"/>
<dbReference type="PANTHER" id="PTHR24388">
    <property type="entry name" value="ZINC FINGER PROTEIN"/>
    <property type="match status" value="1"/>
</dbReference>
<evidence type="ECO:0000256" key="7">
    <source>
        <dbReference type="ARBA" id="ARBA00037948"/>
    </source>
</evidence>
<keyword evidence="2" id="KW-0479">Metal-binding</keyword>
<dbReference type="SUPFAM" id="SSF57667">
    <property type="entry name" value="beta-beta-alpha zinc fingers"/>
    <property type="match status" value="2"/>
</dbReference>
<evidence type="ECO:0000256" key="1">
    <source>
        <dbReference type="ARBA" id="ARBA00004123"/>
    </source>
</evidence>
<keyword evidence="6" id="KW-0539">Nucleus</keyword>
<dbReference type="InterPro" id="IPR050527">
    <property type="entry name" value="Snail/Krueppel_Znf"/>
</dbReference>
<dbReference type="GO" id="GO:0000981">
    <property type="term" value="F:DNA-binding transcription factor activity, RNA polymerase II-specific"/>
    <property type="evidence" value="ECO:0007669"/>
    <property type="project" value="TreeGrafter"/>
</dbReference>
<dbReference type="GO" id="GO:0005634">
    <property type="term" value="C:nucleus"/>
    <property type="evidence" value="ECO:0007669"/>
    <property type="project" value="UniProtKB-SubCell"/>
</dbReference>
<comment type="subcellular location">
    <subcellularLocation>
        <location evidence="1">Nucleus</location>
    </subcellularLocation>
</comment>
<protein>
    <submittedName>
        <fullName evidence="10">Zinc finger protein</fullName>
    </submittedName>
</protein>
<dbReference type="OrthoDB" id="30289at2759"/>
<keyword evidence="5" id="KW-0862">Zinc</keyword>
<feature type="domain" description="C2H2-type" evidence="9">
    <location>
        <begin position="35"/>
        <end position="62"/>
    </location>
</feature>
<evidence type="ECO:0000256" key="2">
    <source>
        <dbReference type="ARBA" id="ARBA00022723"/>
    </source>
</evidence>
<organism evidence="10 11">
    <name type="scientific">Oryctes borbonicus</name>
    <dbReference type="NCBI Taxonomy" id="1629725"/>
    <lineage>
        <taxon>Eukaryota</taxon>
        <taxon>Metazoa</taxon>
        <taxon>Ecdysozoa</taxon>
        <taxon>Arthropoda</taxon>
        <taxon>Hexapoda</taxon>
        <taxon>Insecta</taxon>
        <taxon>Pterygota</taxon>
        <taxon>Neoptera</taxon>
        <taxon>Endopterygota</taxon>
        <taxon>Coleoptera</taxon>
        <taxon>Polyphaga</taxon>
        <taxon>Scarabaeiformia</taxon>
        <taxon>Scarabaeidae</taxon>
        <taxon>Dynastinae</taxon>
        <taxon>Oryctes</taxon>
    </lineage>
</organism>
<dbReference type="InterPro" id="IPR036236">
    <property type="entry name" value="Znf_C2H2_sf"/>
</dbReference>